<evidence type="ECO:0000256" key="6">
    <source>
        <dbReference type="ARBA" id="ARBA00020653"/>
    </source>
</evidence>
<keyword evidence="9 15" id="KW-0822">Tryptophan biosynthesis</keyword>
<comment type="caution">
    <text evidence="18">The sequence shown here is derived from an EMBL/GenBank/DDBJ whole genome shotgun (WGS) entry which is preliminary data.</text>
</comment>
<evidence type="ECO:0000256" key="13">
    <source>
        <dbReference type="ARBA" id="ARBA00025634"/>
    </source>
</evidence>
<dbReference type="NCBIfam" id="TIGR00564">
    <property type="entry name" value="trpE_most"/>
    <property type="match status" value="1"/>
</dbReference>
<keyword evidence="8 15" id="KW-0479">Metal-binding</keyword>
<dbReference type="InterPro" id="IPR015890">
    <property type="entry name" value="Chorismate_C"/>
</dbReference>
<dbReference type="InterPro" id="IPR006805">
    <property type="entry name" value="Anth_synth_I_N"/>
</dbReference>
<feature type="domain" description="Anthranilate synthase component I N-terminal" evidence="17">
    <location>
        <begin position="37"/>
        <end position="182"/>
    </location>
</feature>
<dbReference type="PANTHER" id="PTHR11236">
    <property type="entry name" value="AMINOBENZOATE/ANTHRANILATE SYNTHASE"/>
    <property type="match status" value="1"/>
</dbReference>
<dbReference type="EC" id="4.1.3.27" evidence="5 15"/>
<comment type="subunit">
    <text evidence="4 15">Heterotetramer consisting of two non-identical subunits: a beta subunit (TrpG) and a large alpha subunit (TrpE).</text>
</comment>
<evidence type="ECO:0000259" key="16">
    <source>
        <dbReference type="Pfam" id="PF00425"/>
    </source>
</evidence>
<dbReference type="InterPro" id="IPR005256">
    <property type="entry name" value="Anth_synth_I_PabB"/>
</dbReference>
<dbReference type="InterPro" id="IPR019999">
    <property type="entry name" value="Anth_synth_I-like"/>
</dbReference>
<comment type="pathway">
    <text evidence="2 15">Amino-acid biosynthesis; L-tryptophan biosynthesis; L-tryptophan from chorismate: step 1/5.</text>
</comment>
<evidence type="ECO:0000256" key="5">
    <source>
        <dbReference type="ARBA" id="ARBA00012266"/>
    </source>
</evidence>
<dbReference type="RefSeq" id="WP_368521936.1">
    <property type="nucleotide sequence ID" value="NZ_JAYWMA010000001.1"/>
</dbReference>
<dbReference type="Pfam" id="PF00425">
    <property type="entry name" value="Chorismate_bind"/>
    <property type="match status" value="1"/>
</dbReference>
<evidence type="ECO:0000256" key="8">
    <source>
        <dbReference type="ARBA" id="ARBA00022723"/>
    </source>
</evidence>
<comment type="function">
    <text evidence="13 15">Part of a heterotetrameric complex that catalyzes the two-step biosynthesis of anthranilate, an intermediate in the biosynthesis of L-tryptophan. In the first step, the glutamine-binding beta subunit (TrpG) of anthranilate synthase (AS) provides the glutamine amidotransferase activity which generates ammonia as a substrate that, along with chorismate, is used in the second step, catalyzed by the large alpha subunit of AS (TrpE) to produce anthranilate. In the absence of TrpG, TrpE can synthesize anthranilate directly from chorismate and high concentrations of ammonia.</text>
</comment>
<organism evidence="18 19">
    <name type="scientific">Corynebacterium xerosis</name>
    <dbReference type="NCBI Taxonomy" id="1725"/>
    <lineage>
        <taxon>Bacteria</taxon>
        <taxon>Bacillati</taxon>
        <taxon>Actinomycetota</taxon>
        <taxon>Actinomycetes</taxon>
        <taxon>Mycobacteriales</taxon>
        <taxon>Corynebacteriaceae</taxon>
        <taxon>Corynebacterium</taxon>
    </lineage>
</organism>
<accession>A0ABV3US87</accession>
<evidence type="ECO:0000256" key="15">
    <source>
        <dbReference type="RuleBase" id="RU364045"/>
    </source>
</evidence>
<keyword evidence="10 15" id="KW-0460">Magnesium</keyword>
<keyword evidence="12 15" id="KW-0456">Lyase</keyword>
<feature type="domain" description="Chorismate-utilising enzyme C-terminal" evidence="16">
    <location>
        <begin position="242"/>
        <end position="501"/>
    </location>
</feature>
<dbReference type="SUPFAM" id="SSF56322">
    <property type="entry name" value="ADC synthase"/>
    <property type="match status" value="1"/>
</dbReference>
<evidence type="ECO:0000256" key="9">
    <source>
        <dbReference type="ARBA" id="ARBA00022822"/>
    </source>
</evidence>
<dbReference type="Gene3D" id="3.60.120.10">
    <property type="entry name" value="Anthranilate synthase"/>
    <property type="match status" value="1"/>
</dbReference>
<gene>
    <name evidence="15" type="primary">trpE</name>
    <name evidence="18" type="ORF">VVR64_01615</name>
</gene>
<dbReference type="Pfam" id="PF04715">
    <property type="entry name" value="Anth_synt_I_N"/>
    <property type="match status" value="1"/>
</dbReference>
<reference evidence="18 19" key="1">
    <citation type="journal article" date="2024" name="Fungal Genet. Biol.">
        <title>The porcine skin microbiome exhibits broad fungal antagonism.</title>
        <authorList>
            <person name="De La Cruz K.F."/>
            <person name="Townsend E.C."/>
            <person name="Alex Cheong J.Z."/>
            <person name="Salamzade R."/>
            <person name="Liu A."/>
            <person name="Sandstrom S."/>
            <person name="Davila E."/>
            <person name="Huang L."/>
            <person name="Xu K.H."/>
            <person name="Wu S.Y."/>
            <person name="Meudt J.J."/>
            <person name="Shanmuganayagam D."/>
            <person name="Gibson A.L.F."/>
            <person name="Kalan L.R."/>
        </authorList>
    </citation>
    <scope>NUCLEOTIDE SEQUENCE [LARGE SCALE GENOMIC DNA]</scope>
    <source>
        <strain evidence="18 19">LK2569</strain>
    </source>
</reference>
<name>A0ABV3US87_9CORY</name>
<dbReference type="EMBL" id="JAYWMA010000001">
    <property type="protein sequence ID" value="MEX3527771.1"/>
    <property type="molecule type" value="Genomic_DNA"/>
</dbReference>
<comment type="cofactor">
    <cofactor evidence="1 15">
        <name>Mg(2+)</name>
        <dbReference type="ChEBI" id="CHEBI:18420"/>
    </cofactor>
</comment>
<dbReference type="PANTHER" id="PTHR11236:SF46">
    <property type="entry name" value="ANTHRANILATE SYNTHASE COMPONENT 1"/>
    <property type="match status" value="1"/>
</dbReference>
<evidence type="ECO:0000256" key="14">
    <source>
        <dbReference type="ARBA" id="ARBA00047683"/>
    </source>
</evidence>
<keyword evidence="11 15" id="KW-0057">Aromatic amino acid biosynthesis</keyword>
<evidence type="ECO:0000256" key="11">
    <source>
        <dbReference type="ARBA" id="ARBA00023141"/>
    </source>
</evidence>
<evidence type="ECO:0000313" key="19">
    <source>
        <dbReference type="Proteomes" id="UP001558353"/>
    </source>
</evidence>
<dbReference type="GO" id="GO:0004049">
    <property type="term" value="F:anthranilate synthase activity"/>
    <property type="evidence" value="ECO:0007669"/>
    <property type="project" value="UniProtKB-EC"/>
</dbReference>
<sequence length="528" mass="57580">MTRTSTRTSMTSRERFRALARDHRVVPVIKRVLADGETALSAYRKLAADRPGTFLLESADVGQSWSRWSMIGCGSRTALTVVDGEARWIGTAPEGAPEGGDPLVALRETLRLLHSELPLDDAAVEAGSVPPFTSGLVGYFGHDIIRFIERKLPDTCVDDLGVPEMVQILVEDLAVVDHHEGVIWLVANQINWDASDERVDEAYDDAVSHIESMLGKLAAPLSTPPVEVELPEPQVRRQRTPEEHKRRIDVSKEHIRAGDAFQIVLSQRFEMDTDATALEVYRMLRMTNPSPYMFLVNVPDESMKRTAFQIVGSSPESLVQVKGRRVVTNPIAGTRPRGADVEADVLLEKELLADEKENSEHLMLVDLGRNDLGRVCEPGTVKVHDFRHIERYSHVMHLVSTVTGTLAQESTAVDAFAATFPAGTLSGAPKPSALAIIDELEDTRRGVYGGTVGYFDFRGNTDQAITIRSGLIKDGTVYVQAGGGIVADSDPDAEDAETRNKAAAVLRAVAAAETIREARGNADGGTDD</sequence>
<proteinExistence type="inferred from homology"/>
<evidence type="ECO:0000313" key="18">
    <source>
        <dbReference type="EMBL" id="MEX3527771.1"/>
    </source>
</evidence>
<dbReference type="PRINTS" id="PR00095">
    <property type="entry name" value="ANTSNTHASEI"/>
</dbReference>
<evidence type="ECO:0000256" key="7">
    <source>
        <dbReference type="ARBA" id="ARBA00022605"/>
    </source>
</evidence>
<evidence type="ECO:0000256" key="10">
    <source>
        <dbReference type="ARBA" id="ARBA00022842"/>
    </source>
</evidence>
<evidence type="ECO:0000256" key="3">
    <source>
        <dbReference type="ARBA" id="ARBA00009562"/>
    </source>
</evidence>
<comment type="catalytic activity">
    <reaction evidence="14 15">
        <text>chorismate + L-glutamine = anthranilate + pyruvate + L-glutamate + H(+)</text>
        <dbReference type="Rhea" id="RHEA:21732"/>
        <dbReference type="ChEBI" id="CHEBI:15361"/>
        <dbReference type="ChEBI" id="CHEBI:15378"/>
        <dbReference type="ChEBI" id="CHEBI:16567"/>
        <dbReference type="ChEBI" id="CHEBI:29748"/>
        <dbReference type="ChEBI" id="CHEBI:29985"/>
        <dbReference type="ChEBI" id="CHEBI:58359"/>
        <dbReference type="EC" id="4.1.3.27"/>
    </reaction>
</comment>
<protein>
    <recommendedName>
        <fullName evidence="6 15">Anthranilate synthase component 1</fullName>
        <ecNumber evidence="5 15">4.1.3.27</ecNumber>
    </recommendedName>
</protein>
<evidence type="ECO:0000256" key="12">
    <source>
        <dbReference type="ARBA" id="ARBA00023239"/>
    </source>
</evidence>
<dbReference type="Proteomes" id="UP001558353">
    <property type="component" value="Unassembled WGS sequence"/>
</dbReference>
<dbReference type="NCBIfam" id="NF010086">
    <property type="entry name" value="PRK13571.1"/>
    <property type="match status" value="1"/>
</dbReference>
<evidence type="ECO:0000256" key="2">
    <source>
        <dbReference type="ARBA" id="ARBA00004873"/>
    </source>
</evidence>
<evidence type="ECO:0000256" key="1">
    <source>
        <dbReference type="ARBA" id="ARBA00001946"/>
    </source>
</evidence>
<dbReference type="InterPro" id="IPR005801">
    <property type="entry name" value="ADC_synthase"/>
</dbReference>
<keyword evidence="7 15" id="KW-0028">Amino-acid biosynthesis</keyword>
<evidence type="ECO:0000256" key="4">
    <source>
        <dbReference type="ARBA" id="ARBA00011575"/>
    </source>
</evidence>
<comment type="similarity">
    <text evidence="3 15">Belongs to the anthranilate synthase component I family.</text>
</comment>
<keyword evidence="19" id="KW-1185">Reference proteome</keyword>
<evidence type="ECO:0000259" key="17">
    <source>
        <dbReference type="Pfam" id="PF04715"/>
    </source>
</evidence>